<dbReference type="EMBL" id="CAFBOS010000276">
    <property type="protein sequence ID" value="CAB5024292.1"/>
    <property type="molecule type" value="Genomic_DNA"/>
</dbReference>
<proteinExistence type="predicted"/>
<reference evidence="4" key="1">
    <citation type="submission" date="2020-05" db="EMBL/GenBank/DDBJ databases">
        <authorList>
            <person name="Chiriac C."/>
            <person name="Salcher M."/>
            <person name="Ghai R."/>
            <person name="Kavagutti S V."/>
        </authorList>
    </citation>
    <scope>NUCLEOTIDE SEQUENCE</scope>
</reference>
<protein>
    <submittedName>
        <fullName evidence="4">Unannotated protein</fullName>
    </submittedName>
</protein>
<dbReference type="EMBL" id="CAFBMH010000019">
    <property type="protein sequence ID" value="CAB4899940.1"/>
    <property type="molecule type" value="Genomic_DNA"/>
</dbReference>
<name>A0A6J7R6E5_9ZZZZ</name>
<dbReference type="AlphaFoldDB" id="A0A6J7R6E5"/>
<dbReference type="EMBL" id="CAEZYR010000017">
    <property type="protein sequence ID" value="CAB4734271.1"/>
    <property type="molecule type" value="Genomic_DNA"/>
</dbReference>
<evidence type="ECO:0000313" key="2">
    <source>
        <dbReference type="EMBL" id="CAB4834235.1"/>
    </source>
</evidence>
<dbReference type="EMBL" id="CAFABA010000091">
    <property type="protein sequence ID" value="CAB4834235.1"/>
    <property type="molecule type" value="Genomic_DNA"/>
</dbReference>
<organism evidence="4">
    <name type="scientific">freshwater metagenome</name>
    <dbReference type="NCBI Taxonomy" id="449393"/>
    <lineage>
        <taxon>unclassified sequences</taxon>
        <taxon>metagenomes</taxon>
        <taxon>ecological metagenomes</taxon>
    </lineage>
</organism>
<gene>
    <name evidence="1" type="ORF">UFOPK2754_00702</name>
    <name evidence="2" type="ORF">UFOPK3139_02020</name>
    <name evidence="3" type="ORF">UFOPK3543_00807</name>
    <name evidence="4" type="ORF">UFOPK3967_02951</name>
</gene>
<evidence type="ECO:0000313" key="3">
    <source>
        <dbReference type="EMBL" id="CAB4899940.1"/>
    </source>
</evidence>
<accession>A0A6J7R6E5</accession>
<sequence>MATIRASCPTCGDVELTTAHVRVRVCVDDDRGEYLFRCLICRMAVVKGAEARTIDLLVASGVTVDTWSLPAELHEQHSGNPITHDDLLDFHALLEDDYSLALAMDSMLGR</sequence>
<evidence type="ECO:0000313" key="1">
    <source>
        <dbReference type="EMBL" id="CAB4734271.1"/>
    </source>
</evidence>
<evidence type="ECO:0000313" key="4">
    <source>
        <dbReference type="EMBL" id="CAB5024292.1"/>
    </source>
</evidence>